<protein>
    <submittedName>
        <fullName evidence="1">Ribonuclease H</fullName>
    </submittedName>
</protein>
<evidence type="ECO:0000313" key="1">
    <source>
        <dbReference type="EMBL" id="MCI30342.1"/>
    </source>
</evidence>
<dbReference type="Proteomes" id="UP000265520">
    <property type="component" value="Unassembled WGS sequence"/>
</dbReference>
<name>A0A392R2M4_9FABA</name>
<dbReference type="AlphaFoldDB" id="A0A392R2M4"/>
<comment type="caution">
    <text evidence="1">The sequence shown here is derived from an EMBL/GenBank/DDBJ whole genome shotgun (WGS) entry which is preliminary data.</text>
</comment>
<sequence>MKFICDYTYADQLSNVVVKIDQELVLVGSKPPPKGWVKLNMDGSCREDGMIGCGAIISGSLGEWIRGFLKKIGIRSAYMEELWWGMLKLVWNSRLLRCMLTL</sequence>
<evidence type="ECO:0000313" key="2">
    <source>
        <dbReference type="Proteomes" id="UP000265520"/>
    </source>
</evidence>
<dbReference type="PANTHER" id="PTHR47723:SF19">
    <property type="entry name" value="POLYNUCLEOTIDYL TRANSFERASE, RIBONUCLEASE H-LIKE SUPERFAMILY PROTEIN"/>
    <property type="match status" value="1"/>
</dbReference>
<dbReference type="PANTHER" id="PTHR47723">
    <property type="entry name" value="OS05G0353850 PROTEIN"/>
    <property type="match status" value="1"/>
</dbReference>
<dbReference type="InterPro" id="IPR053151">
    <property type="entry name" value="RNase_H-like"/>
</dbReference>
<organism evidence="1 2">
    <name type="scientific">Trifolium medium</name>
    <dbReference type="NCBI Taxonomy" id="97028"/>
    <lineage>
        <taxon>Eukaryota</taxon>
        <taxon>Viridiplantae</taxon>
        <taxon>Streptophyta</taxon>
        <taxon>Embryophyta</taxon>
        <taxon>Tracheophyta</taxon>
        <taxon>Spermatophyta</taxon>
        <taxon>Magnoliopsida</taxon>
        <taxon>eudicotyledons</taxon>
        <taxon>Gunneridae</taxon>
        <taxon>Pentapetalae</taxon>
        <taxon>rosids</taxon>
        <taxon>fabids</taxon>
        <taxon>Fabales</taxon>
        <taxon>Fabaceae</taxon>
        <taxon>Papilionoideae</taxon>
        <taxon>50 kb inversion clade</taxon>
        <taxon>NPAAA clade</taxon>
        <taxon>Hologalegina</taxon>
        <taxon>IRL clade</taxon>
        <taxon>Trifolieae</taxon>
        <taxon>Trifolium</taxon>
    </lineage>
</organism>
<dbReference type="EMBL" id="LXQA010178842">
    <property type="protein sequence ID" value="MCI30342.1"/>
    <property type="molecule type" value="Genomic_DNA"/>
</dbReference>
<accession>A0A392R2M4</accession>
<keyword evidence="2" id="KW-1185">Reference proteome</keyword>
<reference evidence="1 2" key="1">
    <citation type="journal article" date="2018" name="Front. Plant Sci.">
        <title>Red Clover (Trifolium pratense) and Zigzag Clover (T. medium) - A Picture of Genomic Similarities and Differences.</title>
        <authorList>
            <person name="Dluhosova J."/>
            <person name="Istvanek J."/>
            <person name="Nedelnik J."/>
            <person name="Repkova J."/>
        </authorList>
    </citation>
    <scope>NUCLEOTIDE SEQUENCE [LARGE SCALE GENOMIC DNA]</scope>
    <source>
        <strain evidence="2">cv. 10/8</strain>
        <tissue evidence="1">Leaf</tissue>
    </source>
</reference>
<proteinExistence type="predicted"/>